<evidence type="ECO:0000313" key="1">
    <source>
        <dbReference type="EMBL" id="UWZ86937.1"/>
    </source>
</evidence>
<sequence>MASKGPMTPEELRLAMALLKISEEVSRRIPREQLAKCKTTEELWKLVHEHMDEFDGGQEKDQQT</sequence>
<gene>
    <name evidence="1" type="ORF">MOP44_13535</name>
</gene>
<keyword evidence="2" id="KW-1185">Reference proteome</keyword>
<dbReference type="AlphaFoldDB" id="A0A9J7BWS2"/>
<reference evidence="1" key="1">
    <citation type="submission" date="2021-04" db="EMBL/GenBank/DDBJ databases">
        <title>Phylogenetic analysis of Acidobacteriaceae.</title>
        <authorList>
            <person name="Qiu L."/>
            <person name="Zhang Q."/>
        </authorList>
    </citation>
    <scope>NUCLEOTIDE SEQUENCE</scope>
    <source>
        <strain evidence="1">DSM 25168</strain>
    </source>
</reference>
<protein>
    <submittedName>
        <fullName evidence="1">Uncharacterized protein</fullName>
    </submittedName>
</protein>
<dbReference type="RefSeq" id="WP_260796576.1">
    <property type="nucleotide sequence ID" value="NZ_CP093313.1"/>
</dbReference>
<evidence type="ECO:0000313" key="2">
    <source>
        <dbReference type="Proteomes" id="UP001059380"/>
    </source>
</evidence>
<dbReference type="EMBL" id="CP093313">
    <property type="protein sequence ID" value="UWZ86937.1"/>
    <property type="molecule type" value="Genomic_DNA"/>
</dbReference>
<proteinExistence type="predicted"/>
<dbReference type="Proteomes" id="UP001059380">
    <property type="component" value="Chromosome"/>
</dbReference>
<name>A0A9J7BWS2_9BACT</name>
<organism evidence="1 2">
    <name type="scientific">Occallatibacter riparius</name>
    <dbReference type="NCBI Taxonomy" id="1002689"/>
    <lineage>
        <taxon>Bacteria</taxon>
        <taxon>Pseudomonadati</taxon>
        <taxon>Acidobacteriota</taxon>
        <taxon>Terriglobia</taxon>
        <taxon>Terriglobales</taxon>
        <taxon>Acidobacteriaceae</taxon>
        <taxon>Occallatibacter</taxon>
    </lineage>
</organism>
<accession>A0A9J7BWS2</accession>
<dbReference type="KEGG" id="orp:MOP44_13535"/>